<dbReference type="EMBL" id="KL298751">
    <property type="protein sequence ID" value="KFP50898.1"/>
    <property type="molecule type" value="Genomic_DNA"/>
</dbReference>
<protein>
    <submittedName>
        <fullName evidence="1">Uncharacterized protein</fullName>
    </submittedName>
</protein>
<evidence type="ECO:0000313" key="1">
    <source>
        <dbReference type="EMBL" id="KFP50898.1"/>
    </source>
</evidence>
<keyword evidence="2" id="KW-1185">Reference proteome</keyword>
<sequence length="83" mass="9453">KIFSTLLTLHKDLLPGGKGQRTECQWPAQAFTTFNLKGSIYRTNHRLYTSCTEQQSKGLENIHLGKQETNGFPLLLLKLMLFS</sequence>
<name>A0A091L6M7_CATAU</name>
<gene>
    <name evidence="1" type="ORF">N323_09738</name>
</gene>
<proteinExistence type="predicted"/>
<feature type="non-terminal residue" evidence="1">
    <location>
        <position position="1"/>
    </location>
</feature>
<evidence type="ECO:0000313" key="2">
    <source>
        <dbReference type="Proteomes" id="UP000053745"/>
    </source>
</evidence>
<dbReference type="OrthoDB" id="9346716at2759"/>
<organism evidence="1 2">
    <name type="scientific">Cathartes aura</name>
    <name type="common">Turkey vulture</name>
    <name type="synonym">Vultur aura</name>
    <dbReference type="NCBI Taxonomy" id="43455"/>
    <lineage>
        <taxon>Eukaryota</taxon>
        <taxon>Metazoa</taxon>
        <taxon>Chordata</taxon>
        <taxon>Craniata</taxon>
        <taxon>Vertebrata</taxon>
        <taxon>Euteleostomi</taxon>
        <taxon>Archelosauria</taxon>
        <taxon>Archosauria</taxon>
        <taxon>Dinosauria</taxon>
        <taxon>Saurischia</taxon>
        <taxon>Theropoda</taxon>
        <taxon>Coelurosauria</taxon>
        <taxon>Aves</taxon>
        <taxon>Neognathae</taxon>
        <taxon>Neoaves</taxon>
        <taxon>Telluraves</taxon>
        <taxon>Accipitrimorphae</taxon>
        <taxon>Accipitriformes</taxon>
        <taxon>Cathartidae</taxon>
        <taxon>Cathartes</taxon>
    </lineage>
</organism>
<reference evidence="1 2" key="1">
    <citation type="submission" date="2014-04" db="EMBL/GenBank/DDBJ databases">
        <title>Genome evolution of avian class.</title>
        <authorList>
            <person name="Zhang G."/>
            <person name="Li C."/>
        </authorList>
    </citation>
    <scope>NUCLEOTIDE SEQUENCE [LARGE SCALE GENOMIC DNA]</scope>
    <source>
        <strain evidence="1">BGI_N323</strain>
    </source>
</reference>
<dbReference type="Proteomes" id="UP000053745">
    <property type="component" value="Unassembled WGS sequence"/>
</dbReference>
<feature type="non-terminal residue" evidence="1">
    <location>
        <position position="83"/>
    </location>
</feature>
<dbReference type="AlphaFoldDB" id="A0A091L6M7"/>
<accession>A0A091L6M7</accession>